<keyword evidence="1" id="KW-0732">Signal</keyword>
<feature type="chain" id="PRO_5042193287" evidence="1">
    <location>
        <begin position="19"/>
        <end position="131"/>
    </location>
</feature>
<proteinExistence type="predicted"/>
<keyword evidence="3" id="KW-1185">Reference proteome</keyword>
<dbReference type="EMBL" id="CP086719">
    <property type="protein sequence ID" value="WOO84418.1"/>
    <property type="molecule type" value="Genomic_DNA"/>
</dbReference>
<dbReference type="AlphaFoldDB" id="A0AAF1BT79"/>
<reference evidence="2" key="1">
    <citation type="submission" date="2023-10" db="EMBL/GenBank/DDBJ databases">
        <authorList>
            <person name="Noh H."/>
        </authorList>
    </citation>
    <scope>NUCLEOTIDE SEQUENCE</scope>
    <source>
        <strain evidence="2">DUCC4014</strain>
    </source>
</reference>
<evidence type="ECO:0000313" key="3">
    <source>
        <dbReference type="Proteomes" id="UP000827549"/>
    </source>
</evidence>
<protein>
    <submittedName>
        <fullName evidence="2">Uncharacterized protein</fullName>
    </submittedName>
</protein>
<gene>
    <name evidence="2" type="ORF">LOC62_06G007937</name>
</gene>
<accession>A0AAF1BT79</accession>
<organism evidence="2 3">
    <name type="scientific">Vanrija pseudolonga</name>
    <dbReference type="NCBI Taxonomy" id="143232"/>
    <lineage>
        <taxon>Eukaryota</taxon>
        <taxon>Fungi</taxon>
        <taxon>Dikarya</taxon>
        <taxon>Basidiomycota</taxon>
        <taxon>Agaricomycotina</taxon>
        <taxon>Tremellomycetes</taxon>
        <taxon>Trichosporonales</taxon>
        <taxon>Trichosporonaceae</taxon>
        <taxon>Vanrija</taxon>
    </lineage>
</organism>
<dbReference type="GeneID" id="87811107"/>
<sequence length="131" mass="13884">MLPLLTLLTALLAPTALALNWGDQCSVDGYCDSTSRCADVGGYSYPGACPDLPDDIRCCTKWGCMHPSACPVGVEYGQCPGGWDSVYCPGYRAWCGPPEICVPTNGNEATVLDGFCPGGEDNKLCRFKFSG</sequence>
<evidence type="ECO:0000313" key="2">
    <source>
        <dbReference type="EMBL" id="WOO84418.1"/>
    </source>
</evidence>
<dbReference type="Proteomes" id="UP000827549">
    <property type="component" value="Chromosome 6"/>
</dbReference>
<dbReference type="RefSeq" id="XP_062630444.1">
    <property type="nucleotide sequence ID" value="XM_062774460.1"/>
</dbReference>
<evidence type="ECO:0000256" key="1">
    <source>
        <dbReference type="SAM" id="SignalP"/>
    </source>
</evidence>
<feature type="signal peptide" evidence="1">
    <location>
        <begin position="1"/>
        <end position="18"/>
    </location>
</feature>
<name>A0AAF1BT79_9TREE</name>